<evidence type="ECO:0000313" key="6">
    <source>
        <dbReference type="EMBL" id="KAE8356262.1"/>
    </source>
</evidence>
<organism evidence="6 7">
    <name type="scientific">Aspergillus coremiiformis</name>
    <dbReference type="NCBI Taxonomy" id="138285"/>
    <lineage>
        <taxon>Eukaryota</taxon>
        <taxon>Fungi</taxon>
        <taxon>Dikarya</taxon>
        <taxon>Ascomycota</taxon>
        <taxon>Pezizomycotina</taxon>
        <taxon>Eurotiomycetes</taxon>
        <taxon>Eurotiomycetidae</taxon>
        <taxon>Eurotiales</taxon>
        <taxon>Aspergillaceae</taxon>
        <taxon>Aspergillus</taxon>
        <taxon>Aspergillus subgen. Circumdati</taxon>
    </lineage>
</organism>
<reference evidence="7" key="1">
    <citation type="submission" date="2019-04" db="EMBL/GenBank/DDBJ databases">
        <title>Friends and foes A comparative genomics studyof 23 Aspergillus species from section Flavi.</title>
        <authorList>
            <consortium name="DOE Joint Genome Institute"/>
            <person name="Kjaerbolling I."/>
            <person name="Vesth T."/>
            <person name="Frisvad J.C."/>
            <person name="Nybo J.L."/>
            <person name="Theobald S."/>
            <person name="Kildgaard S."/>
            <person name="Isbrandt T."/>
            <person name="Kuo A."/>
            <person name="Sato A."/>
            <person name="Lyhne E.K."/>
            <person name="Kogle M.E."/>
            <person name="Wiebenga A."/>
            <person name="Kun R.S."/>
            <person name="Lubbers R.J."/>
            <person name="Makela M.R."/>
            <person name="Barry K."/>
            <person name="Chovatia M."/>
            <person name="Clum A."/>
            <person name="Daum C."/>
            <person name="Haridas S."/>
            <person name="He G."/>
            <person name="LaButti K."/>
            <person name="Lipzen A."/>
            <person name="Mondo S."/>
            <person name="Riley R."/>
            <person name="Salamov A."/>
            <person name="Simmons B.A."/>
            <person name="Magnuson J.K."/>
            <person name="Henrissat B."/>
            <person name="Mortensen U.H."/>
            <person name="Larsen T.O."/>
            <person name="Devries R.P."/>
            <person name="Grigoriev I.V."/>
            <person name="Machida M."/>
            <person name="Baker S.E."/>
            <person name="Andersen M.R."/>
        </authorList>
    </citation>
    <scope>NUCLEOTIDE SEQUENCE [LARGE SCALE GENOMIC DNA]</scope>
    <source>
        <strain evidence="7">CBS 553.77</strain>
    </source>
</reference>
<feature type="compositionally biased region" description="Polar residues" evidence="4">
    <location>
        <begin position="1"/>
        <end position="21"/>
    </location>
</feature>
<evidence type="ECO:0000256" key="2">
    <source>
        <dbReference type="ARBA" id="ARBA00022801"/>
    </source>
</evidence>
<evidence type="ECO:0000256" key="3">
    <source>
        <dbReference type="ARBA" id="ARBA00022839"/>
    </source>
</evidence>
<evidence type="ECO:0000259" key="5">
    <source>
        <dbReference type="SMART" id="SM00479"/>
    </source>
</evidence>
<feature type="domain" description="Exonuclease" evidence="5">
    <location>
        <begin position="126"/>
        <end position="300"/>
    </location>
</feature>
<dbReference type="SMART" id="SM00479">
    <property type="entry name" value="EXOIII"/>
    <property type="match status" value="1"/>
</dbReference>
<protein>
    <submittedName>
        <fullName evidence="6">Ribonuclease H-like domain-containing protein</fullName>
    </submittedName>
</protein>
<dbReference type="Gene3D" id="3.30.420.10">
    <property type="entry name" value="Ribonuclease H-like superfamily/Ribonuclease H"/>
    <property type="match status" value="1"/>
</dbReference>
<evidence type="ECO:0000256" key="4">
    <source>
        <dbReference type="SAM" id="MobiDB-lite"/>
    </source>
</evidence>
<sequence length="338" mass="37060">MSRSGYSKTKTSTHANTTNGKRTLPLTGASEGNEQKVDDSRNQGGESRQQKGQPKGQRKKGKGKWQRMPLSDEAKPTTPTSKWSVISQPVQAEVLQGLEKLCESTNPHLARVCQTKGNVTGPARRSAVAIDCEMVRVAGKMTEVVQVCAVDVLTGEILVDKAVVPTRPVIDWCTRWSGMTHRRLEDMKRQGKAVNGGSEALAEVLKFVDGDTIVVGHALDNDLRALAMHHSKVLDTAIITRDAVTEEMVGAGCQRTWKLKTLCQDFLDKDIQQSSSGHDCVEDTLATREVLLWCVRNPDKLKAWAAKQSIVVQSVPSFCTSGQQKEDSIPFGCVEDFM</sequence>
<accession>A0A5N6ZF78</accession>
<keyword evidence="1" id="KW-0540">Nuclease</keyword>
<dbReference type="EMBL" id="ML739040">
    <property type="protein sequence ID" value="KAE8356262.1"/>
    <property type="molecule type" value="Genomic_DNA"/>
</dbReference>
<dbReference type="InterPro" id="IPR012337">
    <property type="entry name" value="RNaseH-like_sf"/>
</dbReference>
<dbReference type="GO" id="GO:0004527">
    <property type="term" value="F:exonuclease activity"/>
    <property type="evidence" value="ECO:0007669"/>
    <property type="project" value="UniProtKB-KW"/>
</dbReference>
<dbReference type="InterPro" id="IPR036397">
    <property type="entry name" value="RNaseH_sf"/>
</dbReference>
<dbReference type="Pfam" id="PF00929">
    <property type="entry name" value="RNase_T"/>
    <property type="match status" value="1"/>
</dbReference>
<dbReference type="GO" id="GO:0000027">
    <property type="term" value="P:ribosomal large subunit assembly"/>
    <property type="evidence" value="ECO:0007669"/>
    <property type="project" value="TreeGrafter"/>
</dbReference>
<feature type="compositionally biased region" description="Basic residues" evidence="4">
    <location>
        <begin position="56"/>
        <end position="65"/>
    </location>
</feature>
<dbReference type="InterPro" id="IPR013520">
    <property type="entry name" value="Ribonucl_H"/>
</dbReference>
<name>A0A5N6ZF78_9EURO</name>
<keyword evidence="3" id="KW-0269">Exonuclease</keyword>
<gene>
    <name evidence="6" type="ORF">BDV28DRAFT_154741</name>
</gene>
<evidence type="ECO:0000313" key="7">
    <source>
        <dbReference type="Proteomes" id="UP000327118"/>
    </source>
</evidence>
<evidence type="ECO:0000256" key="1">
    <source>
        <dbReference type="ARBA" id="ARBA00022722"/>
    </source>
</evidence>
<dbReference type="SUPFAM" id="SSF53098">
    <property type="entry name" value="Ribonuclease H-like"/>
    <property type="match status" value="1"/>
</dbReference>
<dbReference type="InterPro" id="IPR047021">
    <property type="entry name" value="REXO1/3/4-like"/>
</dbReference>
<proteinExistence type="predicted"/>
<dbReference type="CDD" id="cd06137">
    <property type="entry name" value="DEDDh_RNase"/>
    <property type="match status" value="1"/>
</dbReference>
<dbReference type="GO" id="GO:0005634">
    <property type="term" value="C:nucleus"/>
    <property type="evidence" value="ECO:0007669"/>
    <property type="project" value="TreeGrafter"/>
</dbReference>
<dbReference type="GO" id="GO:0003676">
    <property type="term" value="F:nucleic acid binding"/>
    <property type="evidence" value="ECO:0007669"/>
    <property type="project" value="InterPro"/>
</dbReference>
<dbReference type="OrthoDB" id="16516at2759"/>
<dbReference type="AlphaFoldDB" id="A0A5N6ZF78"/>
<dbReference type="PANTHER" id="PTHR12801:SF114">
    <property type="entry name" value="EXONUCLEASE, PUTATIVE (AFU_ORTHOLOGUE AFUA_7G00870)-RELATED"/>
    <property type="match status" value="1"/>
</dbReference>
<dbReference type="Proteomes" id="UP000327118">
    <property type="component" value="Unassembled WGS sequence"/>
</dbReference>
<keyword evidence="7" id="KW-1185">Reference proteome</keyword>
<dbReference type="PANTHER" id="PTHR12801">
    <property type="entry name" value="RNA EXONUCLEASE REXO1 / RECO3 FAMILY MEMBER-RELATED"/>
    <property type="match status" value="1"/>
</dbReference>
<dbReference type="GO" id="GO:0006364">
    <property type="term" value="P:rRNA processing"/>
    <property type="evidence" value="ECO:0007669"/>
    <property type="project" value="TreeGrafter"/>
</dbReference>
<feature type="region of interest" description="Disordered" evidence="4">
    <location>
        <begin position="1"/>
        <end position="83"/>
    </location>
</feature>
<keyword evidence="2" id="KW-0378">Hydrolase</keyword>